<comment type="caution">
    <text evidence="3">The sequence shown here is derived from an EMBL/GenBank/DDBJ whole genome shotgun (WGS) entry which is preliminary data.</text>
</comment>
<dbReference type="Pfam" id="PF04432">
    <property type="entry name" value="FrhB_FdhB_C"/>
    <property type="match status" value="1"/>
</dbReference>
<keyword evidence="3" id="KW-0560">Oxidoreductase</keyword>
<evidence type="ECO:0000259" key="1">
    <source>
        <dbReference type="Pfam" id="PF04422"/>
    </source>
</evidence>
<dbReference type="Pfam" id="PF04422">
    <property type="entry name" value="FrhB_FdhB_N"/>
    <property type="match status" value="1"/>
</dbReference>
<dbReference type="RefSeq" id="WP_322134176.1">
    <property type="nucleotide sequence ID" value="NZ_CP085036.1"/>
</dbReference>
<dbReference type="InterPro" id="IPR007516">
    <property type="entry name" value="Co_F420_Hydgase/DH_bsu_N"/>
</dbReference>
<dbReference type="GO" id="GO:0050454">
    <property type="term" value="F:coenzyme F420 hydrogenase activity"/>
    <property type="evidence" value="ECO:0007669"/>
    <property type="project" value="UniProtKB-EC"/>
</dbReference>
<evidence type="ECO:0000259" key="2">
    <source>
        <dbReference type="Pfam" id="PF04432"/>
    </source>
</evidence>
<name>A0ABT6KPG3_9MICO</name>
<protein>
    <submittedName>
        <fullName evidence="3">Coenzyme F420 hydrogenase subunit beta</fullName>
        <ecNumber evidence="3">1.12.98.1</ecNumber>
    </submittedName>
</protein>
<feature type="domain" description="Coenzyme F420 hydrogenase/dehydrogenase beta subunit C-terminal" evidence="2">
    <location>
        <begin position="173"/>
        <end position="339"/>
    </location>
</feature>
<dbReference type="PANTHER" id="PTHR31332:SF0">
    <property type="entry name" value="7-HYDROXYMETHYL CHLOROPHYLL A REDUCTASE, CHLOROPLASTIC"/>
    <property type="match status" value="1"/>
</dbReference>
<evidence type="ECO:0000313" key="3">
    <source>
        <dbReference type="EMBL" id="MDH6181878.1"/>
    </source>
</evidence>
<evidence type="ECO:0000313" key="4">
    <source>
        <dbReference type="Proteomes" id="UP001160142"/>
    </source>
</evidence>
<proteinExistence type="predicted"/>
<dbReference type="PANTHER" id="PTHR31332">
    <property type="entry name" value="7-HYDROXYMETHYL CHLOROPHYLL A REDUCTASE, CHLOROPLASTIC"/>
    <property type="match status" value="1"/>
</dbReference>
<gene>
    <name evidence="3" type="ORF">M2152_002060</name>
</gene>
<dbReference type="EMBL" id="JARXVQ010000001">
    <property type="protein sequence ID" value="MDH6181878.1"/>
    <property type="molecule type" value="Genomic_DNA"/>
</dbReference>
<keyword evidence="4" id="KW-1185">Reference proteome</keyword>
<dbReference type="EC" id="1.12.98.1" evidence="3"/>
<reference evidence="3 4" key="1">
    <citation type="submission" date="2023-04" db="EMBL/GenBank/DDBJ databases">
        <title>Genome Encyclopedia of Bacteria and Archaea VI: Functional Genomics of Type Strains.</title>
        <authorList>
            <person name="Whitman W."/>
        </authorList>
    </citation>
    <scope>NUCLEOTIDE SEQUENCE [LARGE SCALE GENOMIC DNA]</scope>
    <source>
        <strain evidence="3 4">SG_E_30_P1</strain>
    </source>
</reference>
<accession>A0ABT6KPG3</accession>
<organism evidence="3 4">
    <name type="scientific">Antiquaquibacter oligotrophicus</name>
    <dbReference type="NCBI Taxonomy" id="2880260"/>
    <lineage>
        <taxon>Bacteria</taxon>
        <taxon>Bacillati</taxon>
        <taxon>Actinomycetota</taxon>
        <taxon>Actinomycetes</taxon>
        <taxon>Micrococcales</taxon>
        <taxon>Microbacteriaceae</taxon>
        <taxon>Antiquaquibacter</taxon>
    </lineage>
</organism>
<dbReference type="InterPro" id="IPR007525">
    <property type="entry name" value="FrhB_FdhB_C"/>
</dbReference>
<feature type="domain" description="Coenzyme F420 hydrogenase/dehydrogenase beta subunit N-terminal" evidence="1">
    <location>
        <begin position="88"/>
        <end position="163"/>
    </location>
</feature>
<sequence>MATIDDVVRTGVCVGCGGCSAATGGRIPVRLGPTGLYKADLSNATSHDKLLGSKVCPFADESRNEDEIGESLFEGLPRDDRIGYYRSMFAGRVNDDTRVESSSSGGLTTWLLRALLESGKVQGVIHVGESNGPLFGYVISRTIDDLDQSRKSKYYPTSFGDVLRSIRGDGQVYAFVGIPCAIRSLRLIAESDPSLQSQIKYAVGILCGHLKSAAYAESFAWQLGVEPEHIETVDFRIKDRNLTSRQYSFGVKDRRDGEWRTAQTLSLVGGSWGHAVFQPEACNYCDDVFAETADVVIGDAWLAKYEIDWRGTNVVVSRSSELDEIFAAGDDRGDLVREPLEIDSVVRTQSGNFRHRRDGLAVRLADDDAAGRWHPTKRVQPGYPVSDERVRLIRERRNLSSVSHEAFAEAKSAGNLEVYLGAILPLIESYQSSTKMTLTRRILNKFKREAWKIVTSLRSRRQSAGQNQ</sequence>
<dbReference type="InterPro" id="IPR045220">
    <property type="entry name" value="FRHB/FDHB/HCAR-like"/>
</dbReference>
<dbReference type="Proteomes" id="UP001160142">
    <property type="component" value="Unassembled WGS sequence"/>
</dbReference>